<organism evidence="2 3">
    <name type="scientific">Lentzea miocenica</name>
    <dbReference type="NCBI Taxonomy" id="3095431"/>
    <lineage>
        <taxon>Bacteria</taxon>
        <taxon>Bacillati</taxon>
        <taxon>Actinomycetota</taxon>
        <taxon>Actinomycetes</taxon>
        <taxon>Pseudonocardiales</taxon>
        <taxon>Pseudonocardiaceae</taxon>
        <taxon>Lentzea</taxon>
    </lineage>
</organism>
<feature type="chain" id="PRO_5046551203" description="DUF4232 domain-containing protein" evidence="1">
    <location>
        <begin position="28"/>
        <end position="164"/>
    </location>
</feature>
<evidence type="ECO:0008006" key="4">
    <source>
        <dbReference type="Google" id="ProtNLM"/>
    </source>
</evidence>
<keyword evidence="1" id="KW-0732">Signal</keyword>
<keyword evidence="3" id="KW-1185">Reference proteome</keyword>
<name>A0ABU4T5T9_9PSEU</name>
<evidence type="ECO:0000313" key="2">
    <source>
        <dbReference type="EMBL" id="MDX8033524.1"/>
    </source>
</evidence>
<accession>A0ABU4T5T9</accession>
<comment type="caution">
    <text evidence="2">The sequence shown here is derived from an EMBL/GenBank/DDBJ whole genome shotgun (WGS) entry which is preliminary data.</text>
</comment>
<sequence length="164" mass="16677">MNTFGRTAVALTGAALVAVAGSGAANAQSETQWCTGGDLVISAHRMNKPSANATAHWMRFAPAEGASCKIGGSLSNVRFLDAGGRDMNIPLAGGQTGHYVEVPVGGIHEAAVYVGSQIQGPTVTPAYMLFNLPGQGSLGDLVLVAWPSSIGTIVRVGDVMEPVG</sequence>
<dbReference type="RefSeq" id="WP_319968552.1">
    <property type="nucleotide sequence ID" value="NZ_JAXAVW010000021.1"/>
</dbReference>
<evidence type="ECO:0000313" key="3">
    <source>
        <dbReference type="Proteomes" id="UP001285521"/>
    </source>
</evidence>
<evidence type="ECO:0000256" key="1">
    <source>
        <dbReference type="SAM" id="SignalP"/>
    </source>
</evidence>
<dbReference type="Proteomes" id="UP001285521">
    <property type="component" value="Unassembled WGS sequence"/>
</dbReference>
<reference evidence="2 3" key="2">
    <citation type="submission" date="2023-11" db="EMBL/GenBank/DDBJ databases">
        <authorList>
            <person name="Lara A.C."/>
            <person name="Chronakova A."/>
        </authorList>
    </citation>
    <scope>NUCLEOTIDE SEQUENCE [LARGE SCALE GENOMIC DNA]</scope>
    <source>
        <strain evidence="2 3">BCCO 10_0856</strain>
    </source>
</reference>
<reference evidence="2 3" key="1">
    <citation type="submission" date="2023-11" db="EMBL/GenBank/DDBJ databases">
        <title>Lentzea sokolovensis, sp. nov., Lentzea kristufkii, sp. nov., and Lentzea miocenensis, sp. nov., rare actinobacteria from Sokolov Coal Basin, Miocene lacustrine sediment, Czech Republic.</title>
        <authorList>
            <person name="Lara A."/>
            <person name="Kotroba L."/>
            <person name="Nouioui I."/>
            <person name="Neumann-Schaal M."/>
            <person name="Mast Y."/>
            <person name="Chronakova A."/>
        </authorList>
    </citation>
    <scope>NUCLEOTIDE SEQUENCE [LARGE SCALE GENOMIC DNA]</scope>
    <source>
        <strain evidence="2 3">BCCO 10_0856</strain>
    </source>
</reference>
<dbReference type="EMBL" id="JAXAVW010000021">
    <property type="protein sequence ID" value="MDX8033524.1"/>
    <property type="molecule type" value="Genomic_DNA"/>
</dbReference>
<proteinExistence type="predicted"/>
<feature type="signal peptide" evidence="1">
    <location>
        <begin position="1"/>
        <end position="27"/>
    </location>
</feature>
<protein>
    <recommendedName>
        <fullName evidence="4">DUF4232 domain-containing protein</fullName>
    </recommendedName>
</protein>
<gene>
    <name evidence="2" type="ORF">SK803_25170</name>
</gene>